<feature type="region of interest" description="Disordered" evidence="1">
    <location>
        <begin position="1"/>
        <end position="21"/>
    </location>
</feature>
<organism evidence="4 5">
    <name type="scientific">Schizothecium vesticola</name>
    <dbReference type="NCBI Taxonomy" id="314040"/>
    <lineage>
        <taxon>Eukaryota</taxon>
        <taxon>Fungi</taxon>
        <taxon>Dikarya</taxon>
        <taxon>Ascomycota</taxon>
        <taxon>Pezizomycotina</taxon>
        <taxon>Sordariomycetes</taxon>
        <taxon>Sordariomycetidae</taxon>
        <taxon>Sordariales</taxon>
        <taxon>Schizotheciaceae</taxon>
        <taxon>Schizothecium</taxon>
    </lineage>
</organism>
<dbReference type="Proteomes" id="UP001172155">
    <property type="component" value="Unassembled WGS sequence"/>
</dbReference>
<dbReference type="EMBL" id="JAUKUD010000006">
    <property type="protein sequence ID" value="KAK0740643.1"/>
    <property type="molecule type" value="Genomic_DNA"/>
</dbReference>
<feature type="domain" description="PEX14-like helix-turn-helix" evidence="3">
    <location>
        <begin position="23"/>
        <end position="89"/>
    </location>
</feature>
<protein>
    <submittedName>
        <fullName evidence="4">Uncharacterized protein</fullName>
    </submittedName>
</protein>
<feature type="domain" description="Peroxisomal membrane protein PEX14-like KPWE" evidence="2">
    <location>
        <begin position="160"/>
        <end position="209"/>
    </location>
</feature>
<evidence type="ECO:0000313" key="4">
    <source>
        <dbReference type="EMBL" id="KAK0740643.1"/>
    </source>
</evidence>
<dbReference type="Pfam" id="PF17733">
    <property type="entry name" value="KPWE_dom"/>
    <property type="match status" value="1"/>
</dbReference>
<evidence type="ECO:0000313" key="5">
    <source>
        <dbReference type="Proteomes" id="UP001172155"/>
    </source>
</evidence>
<dbReference type="AlphaFoldDB" id="A0AA40EJS2"/>
<keyword evidence="5" id="KW-1185">Reference proteome</keyword>
<dbReference type="PANTHER" id="PTHR36855">
    <property type="entry name" value="CHROMOSOME 10, WHOLE GENOME SHOTGUN SEQUENCE"/>
    <property type="match status" value="1"/>
</dbReference>
<evidence type="ECO:0000256" key="1">
    <source>
        <dbReference type="SAM" id="MobiDB-lite"/>
    </source>
</evidence>
<reference evidence="4" key="1">
    <citation type="submission" date="2023-06" db="EMBL/GenBank/DDBJ databases">
        <title>Genome-scale phylogeny and comparative genomics of the fungal order Sordariales.</title>
        <authorList>
            <consortium name="Lawrence Berkeley National Laboratory"/>
            <person name="Hensen N."/>
            <person name="Bonometti L."/>
            <person name="Westerberg I."/>
            <person name="Brannstrom I.O."/>
            <person name="Guillou S."/>
            <person name="Cros-Aarteil S."/>
            <person name="Calhoun S."/>
            <person name="Haridas S."/>
            <person name="Kuo A."/>
            <person name="Mondo S."/>
            <person name="Pangilinan J."/>
            <person name="Riley R."/>
            <person name="LaButti K."/>
            <person name="Andreopoulos B."/>
            <person name="Lipzen A."/>
            <person name="Chen C."/>
            <person name="Yanf M."/>
            <person name="Daum C."/>
            <person name="Ng V."/>
            <person name="Clum A."/>
            <person name="Steindorff A."/>
            <person name="Ohm R."/>
            <person name="Martin F."/>
            <person name="Silar P."/>
            <person name="Natvig D."/>
            <person name="Lalanne C."/>
            <person name="Gautier V."/>
            <person name="Ament-velasquez S.L."/>
            <person name="Kruys A."/>
            <person name="Hutchinson M.I."/>
            <person name="Powell A.J."/>
            <person name="Barry K."/>
            <person name="Miller A.N."/>
            <person name="Grigoriev I.V."/>
            <person name="Debuchy R."/>
            <person name="Gladieux P."/>
            <person name="Thoren M.H."/>
            <person name="Johannesson H."/>
        </authorList>
    </citation>
    <scope>NUCLEOTIDE SEQUENCE</scope>
    <source>
        <strain evidence="4">SMH3187-1</strain>
    </source>
</reference>
<proteinExistence type="predicted"/>
<name>A0AA40EJS2_9PEZI</name>
<feature type="compositionally biased region" description="Polar residues" evidence="1">
    <location>
        <begin position="1"/>
        <end position="14"/>
    </location>
</feature>
<accession>A0AA40EJS2</accession>
<sequence length="257" mass="27239">MTSPAPTSNPTRPATTAEHDPDFAKFDEYPWARDRAFLQGLTAMLGPLSNSFERQKALGVTLQARIWWYKSKFNVEIDRAAYEDYTSSSSSHNPSAGGIDSALLDKIDDIQRRMGATAPGTAAITSNLPAWMVEAPQKVDLSEKADDGAARQAPGGGSAPYPAHFQVIIEAVTTGKTVPGVRDIPNTVVRQEGILPVGKMQAPPKPWETQRRAAVEDVSIAAGLSGGRNILDQHFPSMGGDDVGGAGEGAAALRTAA</sequence>
<comment type="caution">
    <text evidence="4">The sequence shown here is derived from an EMBL/GenBank/DDBJ whole genome shotgun (WGS) entry which is preliminary data.</text>
</comment>
<dbReference type="InterPro" id="IPR058841">
    <property type="entry name" value="HTH_76"/>
</dbReference>
<dbReference type="InterPro" id="IPR040554">
    <property type="entry name" value="KPWE_PEX14_dom"/>
</dbReference>
<dbReference type="PANTHER" id="PTHR36855:SF1">
    <property type="entry name" value="PEROXISOME MEMBRANE ANCHOR PROTEIN PEX14P N-TERMINAL DOMAIN-CONTAINING PROTEIN"/>
    <property type="match status" value="1"/>
</dbReference>
<gene>
    <name evidence="4" type="ORF">B0T18DRAFT_418402</name>
</gene>
<evidence type="ECO:0000259" key="3">
    <source>
        <dbReference type="Pfam" id="PF25871"/>
    </source>
</evidence>
<dbReference type="Pfam" id="PF25871">
    <property type="entry name" value="HTH_76"/>
    <property type="match status" value="1"/>
</dbReference>
<evidence type="ECO:0000259" key="2">
    <source>
        <dbReference type="Pfam" id="PF17733"/>
    </source>
</evidence>